<reference evidence="2" key="1">
    <citation type="submission" date="2022-11" db="UniProtKB">
        <authorList>
            <consortium name="WormBaseParasite"/>
        </authorList>
    </citation>
    <scope>IDENTIFICATION</scope>
</reference>
<dbReference type="WBParaSite" id="PS1159_v2.g17827.t1">
    <property type="protein sequence ID" value="PS1159_v2.g17827.t1"/>
    <property type="gene ID" value="PS1159_v2.g17827"/>
</dbReference>
<evidence type="ECO:0000313" key="1">
    <source>
        <dbReference type="Proteomes" id="UP000887580"/>
    </source>
</evidence>
<name>A0AC35FIR5_9BILA</name>
<sequence length="237" mass="27608">MDESRINELKIVPGSISSKTGKLNLNFSLIGKSNCAFKIDTQMKTIKIFDSLIIYYYSDYYFATLMPKLDLSRTKEIKIGIKVELKRENLERILQPTLEKIHLYCSPSKNANPALMAFQRCPKMKHVEIKYLEHPTIPILTKSALKEILLTKRETKIKQFHFDPVIEFDQDDFMELLDNHLDSNCVVNLRTHSSETFNAVKEMCIKIKEIRQNELKNSNIRIEIFFGISGCFFAIYL</sequence>
<evidence type="ECO:0000313" key="2">
    <source>
        <dbReference type="WBParaSite" id="PS1159_v2.g17827.t1"/>
    </source>
</evidence>
<protein>
    <submittedName>
        <fullName evidence="2">Uncharacterized protein</fullName>
    </submittedName>
</protein>
<organism evidence="1 2">
    <name type="scientific">Panagrolaimus sp. PS1159</name>
    <dbReference type="NCBI Taxonomy" id="55785"/>
    <lineage>
        <taxon>Eukaryota</taxon>
        <taxon>Metazoa</taxon>
        <taxon>Ecdysozoa</taxon>
        <taxon>Nematoda</taxon>
        <taxon>Chromadorea</taxon>
        <taxon>Rhabditida</taxon>
        <taxon>Tylenchina</taxon>
        <taxon>Panagrolaimomorpha</taxon>
        <taxon>Panagrolaimoidea</taxon>
        <taxon>Panagrolaimidae</taxon>
        <taxon>Panagrolaimus</taxon>
    </lineage>
</organism>
<dbReference type="Proteomes" id="UP000887580">
    <property type="component" value="Unplaced"/>
</dbReference>
<proteinExistence type="predicted"/>
<accession>A0AC35FIR5</accession>